<keyword evidence="2" id="KW-1185">Reference proteome</keyword>
<evidence type="ECO:0000313" key="2">
    <source>
        <dbReference type="Proteomes" id="UP000199215"/>
    </source>
</evidence>
<dbReference type="OrthoDB" id="342486at2157"/>
<gene>
    <name evidence="1" type="ORF">SAMN05192561_10114</name>
</gene>
<dbReference type="AlphaFoldDB" id="A0A1H6HQP7"/>
<accession>A0A1H6HQP7</accession>
<sequence length="241" mass="26963">MALEDVTSTALQEAITDVVTEMRTARRKAIERHPSDRKRWEYDGRTWYWPGGEELPYFFELCDGEDEVLSALEARFGLTRVGVGTGRVALAVPVGNESIDAAATSGSITTPDGGESGPSEADRVIKLARYGPSAEMGDGRRQNRREQTLWATIAAHPFLPVIDADPDGDWILMPRVRVRTADDPETEPALRAVRETLNPYADRVHFDELKPENVGRWRGRDWLVDYGRPPTDGPERGVDRF</sequence>
<protein>
    <submittedName>
        <fullName evidence="1">Uncharacterized protein</fullName>
    </submittedName>
</protein>
<proteinExistence type="predicted"/>
<dbReference type="Proteomes" id="UP000199215">
    <property type="component" value="Unassembled WGS sequence"/>
</dbReference>
<dbReference type="RefSeq" id="WP_092812592.1">
    <property type="nucleotide sequence ID" value="NZ_FNWU01000001.1"/>
</dbReference>
<reference evidence="1 2" key="1">
    <citation type="submission" date="2016-10" db="EMBL/GenBank/DDBJ databases">
        <authorList>
            <person name="de Groot N.N."/>
        </authorList>
    </citation>
    <scope>NUCLEOTIDE SEQUENCE [LARGE SCALE GENOMIC DNA]</scope>
    <source>
        <strain evidence="1 2">IBRC-M10418</strain>
    </source>
</reference>
<dbReference type="EMBL" id="FNWU01000001">
    <property type="protein sequence ID" value="SEH36508.1"/>
    <property type="molecule type" value="Genomic_DNA"/>
</dbReference>
<evidence type="ECO:0000313" key="1">
    <source>
        <dbReference type="EMBL" id="SEH36508.1"/>
    </source>
</evidence>
<name>A0A1H6HQP7_9EURY</name>
<dbReference type="STRING" id="1267564.SAMN05192561_10114"/>
<organism evidence="1 2">
    <name type="scientific">Halopenitus malekzadehii</name>
    <dbReference type="NCBI Taxonomy" id="1267564"/>
    <lineage>
        <taxon>Archaea</taxon>
        <taxon>Methanobacteriati</taxon>
        <taxon>Methanobacteriota</taxon>
        <taxon>Stenosarchaea group</taxon>
        <taxon>Halobacteria</taxon>
        <taxon>Halobacteriales</taxon>
        <taxon>Haloferacaceae</taxon>
        <taxon>Halopenitus</taxon>
    </lineage>
</organism>